<keyword evidence="6" id="KW-1185">Reference proteome</keyword>
<keyword evidence="4" id="KW-0411">Iron-sulfur</keyword>
<dbReference type="AlphaFoldDB" id="A0A1Z5HWS7"/>
<gene>
    <name evidence="5" type="ORF">KKC1_28920</name>
</gene>
<dbReference type="OrthoDB" id="9759982at2"/>
<evidence type="ECO:0000313" key="5">
    <source>
        <dbReference type="EMBL" id="GAW93765.1"/>
    </source>
</evidence>
<dbReference type="EMBL" id="BDGJ01000168">
    <property type="protein sequence ID" value="GAW93765.1"/>
    <property type="molecule type" value="Genomic_DNA"/>
</dbReference>
<name>A0A1Z5HWS7_9FIRM</name>
<evidence type="ECO:0000256" key="2">
    <source>
        <dbReference type="ARBA" id="ARBA00023002"/>
    </source>
</evidence>
<dbReference type="Pfam" id="PF12831">
    <property type="entry name" value="FAD_oxidored"/>
    <property type="match status" value="1"/>
</dbReference>
<dbReference type="GO" id="GO:0046872">
    <property type="term" value="F:metal ion binding"/>
    <property type="evidence" value="ECO:0007669"/>
    <property type="project" value="UniProtKB-KW"/>
</dbReference>
<keyword evidence="1" id="KW-0479">Metal-binding</keyword>
<evidence type="ECO:0000256" key="3">
    <source>
        <dbReference type="ARBA" id="ARBA00023004"/>
    </source>
</evidence>
<sequence length="425" mass="47856">MAATLVLQFQGVNWDKLKWVLQNDGDPHTGATEVSAWGFRQETRKYQPLDGNIRLRGLNIGRQKDGSVLVNSLQIFNVNGLDEASRSRARAQAQKEAPRVARFLRENIPGFEEAVLVGTAPELYVRETRHIIGEYRLNVNDVLDNRDFPDRIAIASYPVDIQSISPADTGFVIGNPLKYSIPFRCLVPKKVENLLVVGRSASYTPLAAGSARVVPIGMVTGQAAGAAAAYSLKHDLTFRELAYSQEHINNLQDILMEQGLDLKPFVIENSWEQHWAYPYVKKLRPLGLVVTGYSNELDLNKIIIDRSFLNLLYEGINRTVPGERPDREELLNLVTDEPLDKHKALAMLVMARGFPSYYRLYSVEELFEIVAKREFLSTQLQERLRKVEILDLGHAYAIIAETVEKLEQQNPAAAATRSAFPFLPQ</sequence>
<evidence type="ECO:0000256" key="4">
    <source>
        <dbReference type="ARBA" id="ARBA00023014"/>
    </source>
</evidence>
<evidence type="ECO:0008006" key="7">
    <source>
        <dbReference type="Google" id="ProtNLM"/>
    </source>
</evidence>
<reference evidence="6" key="1">
    <citation type="journal article" date="2017" name="Appl. Environ. Microbiol.">
        <title>Genomic analysis of Calderihabitans maritimus KKC1, a thermophilic hydrogenogenic carboxydotrophic bacterium isolated from marine sediment.</title>
        <authorList>
            <person name="Omae K."/>
            <person name="Yoneda Y."/>
            <person name="Fukuyama Y."/>
            <person name="Yoshida T."/>
            <person name="Sako Y."/>
        </authorList>
    </citation>
    <scope>NUCLEOTIDE SEQUENCE [LARGE SCALE GENOMIC DNA]</scope>
    <source>
        <strain evidence="6">KKC1</strain>
    </source>
</reference>
<dbReference type="GO" id="GO:0051536">
    <property type="term" value="F:iron-sulfur cluster binding"/>
    <property type="evidence" value="ECO:0007669"/>
    <property type="project" value="UniProtKB-KW"/>
</dbReference>
<organism evidence="5 6">
    <name type="scientific">Calderihabitans maritimus</name>
    <dbReference type="NCBI Taxonomy" id="1246530"/>
    <lineage>
        <taxon>Bacteria</taxon>
        <taxon>Bacillati</taxon>
        <taxon>Bacillota</taxon>
        <taxon>Clostridia</taxon>
        <taxon>Neomoorellales</taxon>
        <taxon>Calderihabitantaceae</taxon>
        <taxon>Calderihabitans</taxon>
    </lineage>
</organism>
<dbReference type="PANTHER" id="PTHR43498">
    <property type="entry name" value="FERREDOXIN:COB-COM HETERODISULFIDE REDUCTASE SUBUNIT A"/>
    <property type="match status" value="1"/>
</dbReference>
<keyword evidence="2" id="KW-0560">Oxidoreductase</keyword>
<proteinExistence type="predicted"/>
<dbReference type="PANTHER" id="PTHR43498:SF1">
    <property type="entry name" value="COB--COM HETERODISULFIDE REDUCTASE IRON-SULFUR SUBUNIT A"/>
    <property type="match status" value="1"/>
</dbReference>
<protein>
    <recommendedName>
        <fullName evidence="7">FAD dependent oxidoreductase</fullName>
    </recommendedName>
</protein>
<dbReference type="Proteomes" id="UP000197032">
    <property type="component" value="Unassembled WGS sequence"/>
</dbReference>
<evidence type="ECO:0000256" key="1">
    <source>
        <dbReference type="ARBA" id="ARBA00022723"/>
    </source>
</evidence>
<accession>A0A1Z5HWS7</accession>
<keyword evidence="3" id="KW-0408">Iron</keyword>
<dbReference type="GO" id="GO:0016491">
    <property type="term" value="F:oxidoreductase activity"/>
    <property type="evidence" value="ECO:0007669"/>
    <property type="project" value="UniProtKB-KW"/>
</dbReference>
<evidence type="ECO:0000313" key="6">
    <source>
        <dbReference type="Proteomes" id="UP000197032"/>
    </source>
</evidence>
<comment type="caution">
    <text evidence="5">The sequence shown here is derived from an EMBL/GenBank/DDBJ whole genome shotgun (WGS) entry which is preliminary data.</text>
</comment>
<dbReference type="InterPro" id="IPR039650">
    <property type="entry name" value="HdrA-like"/>
</dbReference>